<evidence type="ECO:0000313" key="2">
    <source>
        <dbReference type="EMBL" id="QCT94866.1"/>
    </source>
</evidence>
<protein>
    <submittedName>
        <fullName evidence="1">Uncharacterized protein</fullName>
    </submittedName>
</protein>
<sequence length="60" mass="7036">MINGSIGFQFLAPYKTLTQFETNKILVKTSKLMLNYHKLLPKKVIKLLDYIYFNKLKAVN</sequence>
<organism evidence="1 3">
    <name type="scientific">Caminibacter mediatlanticus TB-2</name>
    <dbReference type="NCBI Taxonomy" id="391592"/>
    <lineage>
        <taxon>Bacteria</taxon>
        <taxon>Pseudomonadati</taxon>
        <taxon>Campylobacterota</taxon>
        <taxon>Epsilonproteobacteria</taxon>
        <taxon>Nautiliales</taxon>
        <taxon>Nautiliaceae</taxon>
        <taxon>Caminibacter</taxon>
    </lineage>
</organism>
<dbReference type="Proteomes" id="UP000003288">
    <property type="component" value="Unassembled WGS sequence"/>
</dbReference>
<dbReference type="Proteomes" id="UP000306825">
    <property type="component" value="Chromosome"/>
</dbReference>
<proteinExistence type="predicted"/>
<accession>A0AAI9AIR2</accession>
<evidence type="ECO:0000313" key="4">
    <source>
        <dbReference type="Proteomes" id="UP000306825"/>
    </source>
</evidence>
<dbReference type="RefSeq" id="WP_007472954.1">
    <property type="nucleotide sequence ID" value="NZ_ABCJ01000001.1"/>
</dbReference>
<evidence type="ECO:0000313" key="1">
    <source>
        <dbReference type="EMBL" id="EDM24219.1"/>
    </source>
</evidence>
<reference evidence="1 3" key="1">
    <citation type="journal article" date="2011" name="Stand. Genomic Sci.">
        <title>Draft genome sequence of Caminibacter mediatlanticus strain TB-2, an epsilonproteobacterium isolated from a deep-sea hydrothermal vent.</title>
        <authorList>
            <person name="Giovannelli D."/>
            <person name="Ferriera S."/>
            <person name="Johnson J."/>
            <person name="Kravitz S."/>
            <person name="Perez-Rodriguez I."/>
            <person name="Ricci J."/>
            <person name="O'Brien C."/>
            <person name="Voordeckers J.W."/>
            <person name="Bini E."/>
            <person name="Vetriani C."/>
        </authorList>
    </citation>
    <scope>NUCLEOTIDE SEQUENCE [LARGE SCALE GENOMIC DNA]</scope>
    <source>
        <strain evidence="1 3">TB-2</strain>
    </source>
</reference>
<gene>
    <name evidence="1" type="ORF">CMTB2_01848</name>
    <name evidence="2" type="ORF">FE773_06610</name>
</gene>
<dbReference type="EMBL" id="CP040463">
    <property type="protein sequence ID" value="QCT94866.1"/>
    <property type="molecule type" value="Genomic_DNA"/>
</dbReference>
<keyword evidence="4" id="KW-1185">Reference proteome</keyword>
<name>A0AAI9AIR2_9BACT</name>
<evidence type="ECO:0000313" key="3">
    <source>
        <dbReference type="Proteomes" id="UP000003288"/>
    </source>
</evidence>
<dbReference type="EMBL" id="ABCJ01000001">
    <property type="protein sequence ID" value="EDM24219.1"/>
    <property type="molecule type" value="Genomic_DNA"/>
</dbReference>
<reference evidence="2 4" key="2">
    <citation type="submission" date="2019-05" db="EMBL/GenBank/DDBJ databases">
        <title>A comparative analysis of the Nautiliaceae.</title>
        <authorList>
            <person name="Grosche A."/>
            <person name="Smedile F."/>
            <person name="Vetriani C."/>
        </authorList>
    </citation>
    <scope>NUCLEOTIDE SEQUENCE [LARGE SCALE GENOMIC DNA]</scope>
    <source>
        <strain evidence="2 4">TB-2</strain>
    </source>
</reference>
<dbReference type="AlphaFoldDB" id="A0AAI9AIR2"/>